<dbReference type="GO" id="GO:0007165">
    <property type="term" value="P:signal transduction"/>
    <property type="evidence" value="ECO:0007669"/>
    <property type="project" value="InterPro"/>
</dbReference>
<feature type="domain" description="TIR" evidence="1">
    <location>
        <begin position="1"/>
        <end position="128"/>
    </location>
</feature>
<sequence>MADIFISYARTDRDKVLELASALSGNGYDVWWDREIAGGIEFSAAIERELIAAKTVVVAWSEASLQSHWVRDEADFARSANKLLPLSLDGSSPPLGFRQIHALDFKDWDGDPSHRAFEELIASLSEPERALPDIEPKVAIAPKPSSIAVLPFTNMSPDPDQDYFSDGMAEEVINALSTVPGLLIPGRTSCFSFKGKNVDVREIGRALNVKHVLEGSVRKQGERVRITTQLVRASDGFQMWSERYDGTLDNVFDLQDQIAQAIVGELKALLGTTPNRRLAKKLTDNNEAYDLFLRARGLLNRFWGDETLPRSIELLEKAVALDPDFVSAWELLARANLNLPLYVAVRDEGARYEAAATAAKRALEINPKSRSAQTSLTYSTWGGSDFVHFLEEIQASMVPSEKFASVHGFQRLMIGRISAALTYFLKALEQDPLSGLSAYQVGQCYLSQSKFALAEEMFRRAIEGGFGGAIYPLSNLIAFNGDPDAAYDLIMNVYDAGGYTYASQLGSREPWDALCRARIYDDPEAQDLVENAIVDAVRNKREPINYRMLNALLCERSAETFFQLYREHQSPAKPASFANELWHPFPRARGMRQHPGFKEFAEEIGLVGAWQEYGWSDLARPEPGTDGSNGAWVID</sequence>
<dbReference type="AlphaFoldDB" id="A0A9Q3RYI5"/>
<gene>
    <name evidence="2" type="ORF">KUV31_00565</name>
</gene>
<dbReference type="PANTHER" id="PTHR12558:SF13">
    <property type="entry name" value="CELL DIVISION CYCLE PROTEIN 27 HOMOLOG"/>
    <property type="match status" value="1"/>
</dbReference>
<dbReference type="SUPFAM" id="SSF52200">
    <property type="entry name" value="Toll/Interleukin receptor TIR domain"/>
    <property type="match status" value="1"/>
</dbReference>
<dbReference type="Pfam" id="PF13432">
    <property type="entry name" value="TPR_16"/>
    <property type="match status" value="1"/>
</dbReference>
<dbReference type="PROSITE" id="PS50104">
    <property type="entry name" value="TIR"/>
    <property type="match status" value="1"/>
</dbReference>
<dbReference type="SUPFAM" id="SSF48452">
    <property type="entry name" value="TPR-like"/>
    <property type="match status" value="1"/>
</dbReference>
<dbReference type="InterPro" id="IPR000157">
    <property type="entry name" value="TIR_dom"/>
</dbReference>
<dbReference type="Proteomes" id="UP000824927">
    <property type="component" value="Unassembled WGS sequence"/>
</dbReference>
<name>A0A9Q3RYI5_9SPHN</name>
<dbReference type="Gene3D" id="1.25.40.10">
    <property type="entry name" value="Tetratricopeptide repeat domain"/>
    <property type="match status" value="2"/>
</dbReference>
<dbReference type="InterPro" id="IPR035897">
    <property type="entry name" value="Toll_tir_struct_dom_sf"/>
</dbReference>
<accession>A0A9Q3RYI5</accession>
<dbReference type="EMBL" id="JAHVKP010000001">
    <property type="protein sequence ID" value="MBY6216829.1"/>
    <property type="molecule type" value="Genomic_DNA"/>
</dbReference>
<dbReference type="Pfam" id="PF13676">
    <property type="entry name" value="TIR_2"/>
    <property type="match status" value="1"/>
</dbReference>
<dbReference type="Gene3D" id="3.40.50.10070">
    <property type="entry name" value="TolB, N-terminal domain"/>
    <property type="match status" value="1"/>
</dbReference>
<protein>
    <submittedName>
        <fullName evidence="2">TIR domain-containing protein</fullName>
    </submittedName>
</protein>
<organism evidence="2 3">
    <name type="scientific">Qipengyuania aquimaris</name>
    <dbReference type="NCBI Taxonomy" id="255984"/>
    <lineage>
        <taxon>Bacteria</taxon>
        <taxon>Pseudomonadati</taxon>
        <taxon>Pseudomonadota</taxon>
        <taxon>Alphaproteobacteria</taxon>
        <taxon>Sphingomonadales</taxon>
        <taxon>Erythrobacteraceae</taxon>
        <taxon>Qipengyuania</taxon>
    </lineage>
</organism>
<proteinExistence type="predicted"/>
<evidence type="ECO:0000313" key="3">
    <source>
        <dbReference type="Proteomes" id="UP000824927"/>
    </source>
</evidence>
<dbReference type="RefSeq" id="WP_222404109.1">
    <property type="nucleotide sequence ID" value="NZ_JAHVKP010000001.1"/>
</dbReference>
<reference evidence="2" key="1">
    <citation type="submission" date="2021-06" db="EMBL/GenBank/DDBJ databases">
        <title>50 bacteria genomes isolated from Dapeng, Shenzhen, China.</title>
        <authorList>
            <person name="Zheng W."/>
            <person name="Yu S."/>
            <person name="Huang Y."/>
        </authorList>
    </citation>
    <scope>NUCLEOTIDE SEQUENCE</scope>
    <source>
        <strain evidence="2">DP4N28-2</strain>
    </source>
</reference>
<dbReference type="Gene3D" id="3.40.50.10140">
    <property type="entry name" value="Toll/interleukin-1 receptor homology (TIR) domain"/>
    <property type="match status" value="1"/>
</dbReference>
<evidence type="ECO:0000259" key="1">
    <source>
        <dbReference type="PROSITE" id="PS50104"/>
    </source>
</evidence>
<evidence type="ECO:0000313" key="2">
    <source>
        <dbReference type="EMBL" id="MBY6216829.1"/>
    </source>
</evidence>
<comment type="caution">
    <text evidence="2">The sequence shown here is derived from an EMBL/GenBank/DDBJ whole genome shotgun (WGS) entry which is preliminary data.</text>
</comment>
<dbReference type="PANTHER" id="PTHR12558">
    <property type="entry name" value="CELL DIVISION CYCLE 16,23,27"/>
    <property type="match status" value="1"/>
</dbReference>
<dbReference type="InterPro" id="IPR011990">
    <property type="entry name" value="TPR-like_helical_dom_sf"/>
</dbReference>